<dbReference type="AlphaFoldDB" id="A0A3S2V464"/>
<sequence length="86" mass="9866">MALYYFHIEIDGRLFRDRHGTRIDDDVELIPHVQKLSAAFARRTTHGHRSPNAIVHVVHETRACTLYFPVARFVEPTVAVPAPQPH</sequence>
<comment type="caution">
    <text evidence="1">The sequence shown here is derived from an EMBL/GenBank/DDBJ whole genome shotgun (WGS) entry which is preliminary data.</text>
</comment>
<evidence type="ECO:0000313" key="1">
    <source>
        <dbReference type="EMBL" id="RVU13829.1"/>
    </source>
</evidence>
<name>A0A3S2V464_9HYPH</name>
<evidence type="ECO:0000313" key="2">
    <source>
        <dbReference type="Proteomes" id="UP000286997"/>
    </source>
</evidence>
<keyword evidence="2" id="KW-1185">Reference proteome</keyword>
<protein>
    <submittedName>
        <fullName evidence="1">Uncharacterized protein</fullName>
    </submittedName>
</protein>
<gene>
    <name evidence="1" type="ORF">EOE48_26085</name>
</gene>
<organism evidence="1 2">
    <name type="scientific">Methylobacterium oryzihabitans</name>
    <dbReference type="NCBI Taxonomy" id="2499852"/>
    <lineage>
        <taxon>Bacteria</taxon>
        <taxon>Pseudomonadati</taxon>
        <taxon>Pseudomonadota</taxon>
        <taxon>Alphaproteobacteria</taxon>
        <taxon>Hyphomicrobiales</taxon>
        <taxon>Methylobacteriaceae</taxon>
        <taxon>Methylobacterium</taxon>
    </lineage>
</organism>
<proteinExistence type="predicted"/>
<dbReference type="Proteomes" id="UP000286997">
    <property type="component" value="Unassembled WGS sequence"/>
</dbReference>
<dbReference type="EMBL" id="SACP01000041">
    <property type="protein sequence ID" value="RVU13829.1"/>
    <property type="molecule type" value="Genomic_DNA"/>
</dbReference>
<accession>A0A3S2V464</accession>
<reference evidence="1 2" key="1">
    <citation type="submission" date="2019-01" db="EMBL/GenBank/DDBJ databases">
        <authorList>
            <person name="Chen W.-M."/>
        </authorList>
    </citation>
    <scope>NUCLEOTIDE SEQUENCE [LARGE SCALE GENOMIC DNA]</scope>
    <source>
        <strain evidence="1 2">TER-1</strain>
    </source>
</reference>
<dbReference type="RefSeq" id="WP_127733803.1">
    <property type="nucleotide sequence ID" value="NZ_SACP01000041.1"/>
</dbReference>
<dbReference type="OrthoDB" id="7997053at2"/>